<gene>
    <name evidence="3" type="ORF">DFJ69_4456</name>
</gene>
<evidence type="ECO:0000256" key="1">
    <source>
        <dbReference type="SAM" id="Phobius"/>
    </source>
</evidence>
<feature type="domain" description="DUF6458" evidence="2">
    <location>
        <begin position="4"/>
        <end position="57"/>
    </location>
</feature>
<dbReference type="RefSeq" id="WP_116024341.1">
    <property type="nucleotide sequence ID" value="NZ_QTTT01000001.1"/>
</dbReference>
<reference evidence="3 4" key="1">
    <citation type="submission" date="2018-08" db="EMBL/GenBank/DDBJ databases">
        <title>Sequencing the genomes of 1000 actinobacteria strains.</title>
        <authorList>
            <person name="Klenk H.-P."/>
        </authorList>
    </citation>
    <scope>NUCLEOTIDE SEQUENCE [LARGE SCALE GENOMIC DNA]</scope>
    <source>
        <strain evidence="3 4">DSM 43927</strain>
    </source>
</reference>
<comment type="caution">
    <text evidence="3">The sequence shown here is derived from an EMBL/GenBank/DDBJ whole genome shotgun (WGS) entry which is preliminary data.</text>
</comment>
<keyword evidence="1" id="KW-0812">Transmembrane</keyword>
<name>A0A3D9ST38_9ACTN</name>
<organism evidence="3 4">
    <name type="scientific">Thermomonospora umbrina</name>
    <dbReference type="NCBI Taxonomy" id="111806"/>
    <lineage>
        <taxon>Bacteria</taxon>
        <taxon>Bacillati</taxon>
        <taxon>Actinomycetota</taxon>
        <taxon>Actinomycetes</taxon>
        <taxon>Streptosporangiales</taxon>
        <taxon>Thermomonosporaceae</taxon>
        <taxon>Thermomonospora</taxon>
    </lineage>
</organism>
<keyword evidence="1" id="KW-1133">Transmembrane helix</keyword>
<sequence length="85" mass="9180">MTIGGSLALIIIGAILAYAVEYDISGVDIKIVGAILMVGGLVGLVIGLIRLASARRRPPPGAVREERYYEEPSAYDDPAYRRRGY</sequence>
<protein>
    <recommendedName>
        <fullName evidence="2">DUF6458 domain-containing protein</fullName>
    </recommendedName>
</protein>
<proteinExistence type="predicted"/>
<feature type="transmembrane region" description="Helical" evidence="1">
    <location>
        <begin position="29"/>
        <end position="49"/>
    </location>
</feature>
<dbReference type="Pfam" id="PF20059">
    <property type="entry name" value="DUF6458"/>
    <property type="match status" value="1"/>
</dbReference>
<dbReference type="EMBL" id="QTTT01000001">
    <property type="protein sequence ID" value="REE98958.1"/>
    <property type="molecule type" value="Genomic_DNA"/>
</dbReference>
<evidence type="ECO:0000313" key="4">
    <source>
        <dbReference type="Proteomes" id="UP000256661"/>
    </source>
</evidence>
<dbReference type="Proteomes" id="UP000256661">
    <property type="component" value="Unassembled WGS sequence"/>
</dbReference>
<dbReference type="InterPro" id="IPR045597">
    <property type="entry name" value="DUF6458"/>
</dbReference>
<keyword evidence="4" id="KW-1185">Reference proteome</keyword>
<accession>A0A3D9ST38</accession>
<evidence type="ECO:0000313" key="3">
    <source>
        <dbReference type="EMBL" id="REE98958.1"/>
    </source>
</evidence>
<keyword evidence="1" id="KW-0472">Membrane</keyword>
<evidence type="ECO:0000259" key="2">
    <source>
        <dbReference type="Pfam" id="PF20059"/>
    </source>
</evidence>
<dbReference type="AlphaFoldDB" id="A0A3D9ST38"/>